<name>A0A830HAP7_9CHLO</name>
<dbReference type="InterPro" id="IPR001567">
    <property type="entry name" value="Pept_M3A_M3B_dom"/>
</dbReference>
<dbReference type="PANTHER" id="PTHR11804">
    <property type="entry name" value="PROTEASE M3 THIMET OLIGOPEPTIDASE-RELATED"/>
    <property type="match status" value="1"/>
</dbReference>
<keyword evidence="1 6" id="KW-0645">Protease</keyword>
<keyword evidence="5 6" id="KW-0482">Metalloprotease</keyword>
<proteinExistence type="inferred from homology"/>
<keyword evidence="4 6" id="KW-0862">Zinc</keyword>
<dbReference type="GO" id="GO:0005739">
    <property type="term" value="C:mitochondrion"/>
    <property type="evidence" value="ECO:0007669"/>
    <property type="project" value="TreeGrafter"/>
</dbReference>
<keyword evidence="9" id="KW-1185">Reference proteome</keyword>
<gene>
    <name evidence="8" type="ORF">PPROV_000316000</name>
</gene>
<evidence type="ECO:0000313" key="8">
    <source>
        <dbReference type="EMBL" id="GHP04406.1"/>
    </source>
</evidence>
<evidence type="ECO:0000256" key="5">
    <source>
        <dbReference type="ARBA" id="ARBA00023049"/>
    </source>
</evidence>
<evidence type="ECO:0000256" key="2">
    <source>
        <dbReference type="ARBA" id="ARBA00022723"/>
    </source>
</evidence>
<dbReference type="InterPro" id="IPR045090">
    <property type="entry name" value="Pept_M3A_M3B"/>
</dbReference>
<dbReference type="GO" id="GO:0006518">
    <property type="term" value="P:peptide metabolic process"/>
    <property type="evidence" value="ECO:0007669"/>
    <property type="project" value="TreeGrafter"/>
</dbReference>
<sequence>MFGHISLSLCPKNSLESAWSLLARDASERALSLLSSSSSSSSLSAKNNNNNGPLLDESSSLTLHDIDAASDHLCRVLDAAECARLAHPDSSFRNAAHSASQQLSTVMHEINTSPYLYKSLIQMQSQYPQHTEEYRVVRSLAADMERGGIQSPDAGVKARALLALADQHGAAFVAEAMRPGNRGAEHLARMLAARANHAAMLNEKSYAHLQFATTSAAAGTPEAAEALAVRVATAVAPHAAHAVASLTSQSSLTAHEARRLMYDRDHQARRVRDAALACFPLPRVLERAAELLSRLFGVRVVSRCANPDEAWVPGMRAFDVFDATEQEDGKHHSLLATILLDLATRPDKPPQDAHFTLRCAHRRDEGGARVPALVALVCTMAADDRHLSPRDVTLLLHELGHAMHSALSNTRFQHSSGTRTAMDVAEIPSHFLERFASNASVMRFLSADTLGESSAAELVAPSPHSAAFELASSAFWALADLRLHGVNKPVDDVDRVLQEVQEELHDVAYAHLPARPIWISPGERPALRFVHLYGYGAGYYSYLYARAVASSVYRHSVTENMEIEAVLRGGGGHNDNAPLASFADAALKVGGSLKGADYVVGLADLAGGLDRLGEYDPNGDTTGFVPHVESLFCDIV</sequence>
<feature type="domain" description="Peptidase M3A/M3B catalytic" evidence="7">
    <location>
        <begin position="177"/>
        <end position="574"/>
    </location>
</feature>
<keyword evidence="3 6" id="KW-0378">Hydrolase</keyword>
<dbReference type="AlphaFoldDB" id="A0A830HAP7"/>
<organism evidence="8 9">
    <name type="scientific">Pycnococcus provasolii</name>
    <dbReference type="NCBI Taxonomy" id="41880"/>
    <lineage>
        <taxon>Eukaryota</taxon>
        <taxon>Viridiplantae</taxon>
        <taxon>Chlorophyta</taxon>
        <taxon>Pseudoscourfieldiophyceae</taxon>
        <taxon>Pseudoscourfieldiales</taxon>
        <taxon>Pycnococcaceae</taxon>
        <taxon>Pycnococcus</taxon>
    </lineage>
</organism>
<comment type="caution">
    <text evidence="8">The sequence shown here is derived from an EMBL/GenBank/DDBJ whole genome shotgun (WGS) entry which is preliminary data.</text>
</comment>
<dbReference type="SUPFAM" id="SSF55486">
    <property type="entry name" value="Metalloproteases ('zincins'), catalytic domain"/>
    <property type="match status" value="1"/>
</dbReference>
<evidence type="ECO:0000256" key="1">
    <source>
        <dbReference type="ARBA" id="ARBA00022670"/>
    </source>
</evidence>
<dbReference type="Proteomes" id="UP000660262">
    <property type="component" value="Unassembled WGS sequence"/>
</dbReference>
<keyword evidence="2 6" id="KW-0479">Metal-binding</keyword>
<dbReference type="Pfam" id="PF01432">
    <property type="entry name" value="Peptidase_M3"/>
    <property type="match status" value="1"/>
</dbReference>
<accession>A0A830HAP7</accession>
<dbReference type="Gene3D" id="1.10.1370.40">
    <property type="match status" value="1"/>
</dbReference>
<comment type="similarity">
    <text evidence="6">Belongs to the peptidase M3 family.</text>
</comment>
<dbReference type="GO" id="GO:0004222">
    <property type="term" value="F:metalloendopeptidase activity"/>
    <property type="evidence" value="ECO:0007669"/>
    <property type="project" value="InterPro"/>
</dbReference>
<evidence type="ECO:0000259" key="7">
    <source>
        <dbReference type="Pfam" id="PF01432"/>
    </source>
</evidence>
<protein>
    <recommendedName>
        <fullName evidence="7">Peptidase M3A/M3B catalytic domain-containing protein</fullName>
    </recommendedName>
</protein>
<reference evidence="8" key="1">
    <citation type="submission" date="2020-10" db="EMBL/GenBank/DDBJ databases">
        <title>Unveiling of a novel bifunctional photoreceptor, Dualchrome1, isolated from a cosmopolitan green alga.</title>
        <authorList>
            <person name="Suzuki S."/>
            <person name="Kawachi M."/>
        </authorList>
    </citation>
    <scope>NUCLEOTIDE SEQUENCE</scope>
    <source>
        <strain evidence="8">NIES 2893</strain>
    </source>
</reference>
<comment type="cofactor">
    <cofactor evidence="6">
        <name>Zn(2+)</name>
        <dbReference type="ChEBI" id="CHEBI:29105"/>
    </cofactor>
    <text evidence="6">Binds 1 zinc ion.</text>
</comment>
<evidence type="ECO:0000256" key="3">
    <source>
        <dbReference type="ARBA" id="ARBA00022801"/>
    </source>
</evidence>
<dbReference type="EMBL" id="BNJQ01000007">
    <property type="protein sequence ID" value="GHP04406.1"/>
    <property type="molecule type" value="Genomic_DNA"/>
</dbReference>
<dbReference type="GO" id="GO:0046872">
    <property type="term" value="F:metal ion binding"/>
    <property type="evidence" value="ECO:0007669"/>
    <property type="project" value="UniProtKB-UniRule"/>
</dbReference>
<evidence type="ECO:0000256" key="6">
    <source>
        <dbReference type="RuleBase" id="RU003435"/>
    </source>
</evidence>
<dbReference type="PANTHER" id="PTHR11804:SF79">
    <property type="entry name" value="MITOCHONDRIAL INTERMEDIATE PEPTIDASE"/>
    <property type="match status" value="1"/>
</dbReference>
<dbReference type="OrthoDB" id="17530at2759"/>
<evidence type="ECO:0000256" key="4">
    <source>
        <dbReference type="ARBA" id="ARBA00022833"/>
    </source>
</evidence>
<evidence type="ECO:0000313" key="9">
    <source>
        <dbReference type="Proteomes" id="UP000660262"/>
    </source>
</evidence>
<dbReference type="GO" id="GO:0006508">
    <property type="term" value="P:proteolysis"/>
    <property type="evidence" value="ECO:0007669"/>
    <property type="project" value="UniProtKB-KW"/>
</dbReference>